<feature type="signal peptide" evidence="1">
    <location>
        <begin position="1"/>
        <end position="30"/>
    </location>
</feature>
<dbReference type="RefSeq" id="WP_229673927.1">
    <property type="nucleotide sequence ID" value="NZ_BMJP01000003.1"/>
</dbReference>
<gene>
    <name evidence="2" type="ORF">FHS99_002303</name>
</gene>
<dbReference type="EMBL" id="JACIJR010000005">
    <property type="protein sequence ID" value="MBB5729807.1"/>
    <property type="molecule type" value="Genomic_DNA"/>
</dbReference>
<keyword evidence="1" id="KW-0732">Signal</keyword>
<keyword evidence="3" id="KW-1185">Reference proteome</keyword>
<evidence type="ECO:0000313" key="2">
    <source>
        <dbReference type="EMBL" id="MBB5729807.1"/>
    </source>
</evidence>
<comment type="caution">
    <text evidence="2">The sequence shown here is derived from an EMBL/GenBank/DDBJ whole genome shotgun (WGS) entry which is preliminary data.</text>
</comment>
<dbReference type="PROSITE" id="PS51257">
    <property type="entry name" value="PROKAR_LIPOPROTEIN"/>
    <property type="match status" value="1"/>
</dbReference>
<reference evidence="2 3" key="1">
    <citation type="submission" date="2020-08" db="EMBL/GenBank/DDBJ databases">
        <title>Genomic Encyclopedia of Type Strains, Phase IV (KMG-IV): sequencing the most valuable type-strain genomes for metagenomic binning, comparative biology and taxonomic classification.</title>
        <authorList>
            <person name="Goeker M."/>
        </authorList>
    </citation>
    <scope>NUCLEOTIDE SEQUENCE [LARGE SCALE GENOMIC DNA]</scope>
    <source>
        <strain evidence="2 3">DSM 103336</strain>
    </source>
</reference>
<feature type="chain" id="PRO_5030617678" evidence="1">
    <location>
        <begin position="31"/>
        <end position="129"/>
    </location>
</feature>
<dbReference type="Proteomes" id="UP000546701">
    <property type="component" value="Unassembled WGS sequence"/>
</dbReference>
<dbReference type="InterPro" id="IPR006311">
    <property type="entry name" value="TAT_signal"/>
</dbReference>
<evidence type="ECO:0000256" key="1">
    <source>
        <dbReference type="SAM" id="SignalP"/>
    </source>
</evidence>
<dbReference type="PROSITE" id="PS51318">
    <property type="entry name" value="TAT"/>
    <property type="match status" value="1"/>
</dbReference>
<protein>
    <submittedName>
        <fullName evidence="2">Uncharacterized protein</fullName>
    </submittedName>
</protein>
<accession>A0A7W9BTF7</accession>
<organism evidence="2 3">
    <name type="scientific">Sphingomonas prati</name>
    <dbReference type="NCBI Taxonomy" id="1843237"/>
    <lineage>
        <taxon>Bacteria</taxon>
        <taxon>Pseudomonadati</taxon>
        <taxon>Pseudomonadota</taxon>
        <taxon>Alphaproteobacteria</taxon>
        <taxon>Sphingomonadales</taxon>
        <taxon>Sphingomonadaceae</taxon>
        <taxon>Sphingomonas</taxon>
    </lineage>
</organism>
<name>A0A7W9BTF7_9SPHN</name>
<evidence type="ECO:0000313" key="3">
    <source>
        <dbReference type="Proteomes" id="UP000546701"/>
    </source>
</evidence>
<dbReference type="AlphaFoldDB" id="A0A7W9BTF7"/>
<proteinExistence type="predicted"/>
<sequence>MTMTTRRTFHRTAGACGAALLLALAGCATAPVKPGVAQAPSRATVINPAGLERVMGRDADAVVALLGTPDQDQREDRGRRLQFVGPACVLDTYLYPKGNGKPVVTWVDARTPAGADYDRAACLAMLSRE</sequence>